<feature type="region of interest" description="Disordered" evidence="1">
    <location>
        <begin position="58"/>
        <end position="135"/>
    </location>
</feature>
<dbReference type="Proteomes" id="UP000322234">
    <property type="component" value="Unassembled WGS sequence"/>
</dbReference>
<feature type="compositionally biased region" description="Basic and acidic residues" evidence="1">
    <location>
        <begin position="71"/>
        <end position="82"/>
    </location>
</feature>
<dbReference type="AlphaFoldDB" id="A0A6B0RIB7"/>
<organism evidence="2 3">
    <name type="scientific">Bos mutus</name>
    <name type="common">wild yak</name>
    <dbReference type="NCBI Taxonomy" id="72004"/>
    <lineage>
        <taxon>Eukaryota</taxon>
        <taxon>Metazoa</taxon>
        <taxon>Chordata</taxon>
        <taxon>Craniata</taxon>
        <taxon>Vertebrata</taxon>
        <taxon>Euteleostomi</taxon>
        <taxon>Mammalia</taxon>
        <taxon>Eutheria</taxon>
        <taxon>Laurasiatheria</taxon>
        <taxon>Artiodactyla</taxon>
        <taxon>Ruminantia</taxon>
        <taxon>Pecora</taxon>
        <taxon>Bovidae</taxon>
        <taxon>Bovinae</taxon>
        <taxon>Bos</taxon>
    </lineage>
</organism>
<evidence type="ECO:0000256" key="1">
    <source>
        <dbReference type="SAM" id="MobiDB-lite"/>
    </source>
</evidence>
<evidence type="ECO:0000313" key="3">
    <source>
        <dbReference type="Proteomes" id="UP000322234"/>
    </source>
</evidence>
<reference evidence="2" key="1">
    <citation type="submission" date="2019-10" db="EMBL/GenBank/DDBJ databases">
        <title>The sequence and de novo assembly of the wild yak genome.</title>
        <authorList>
            <person name="Liu Y."/>
        </authorList>
    </citation>
    <scope>NUCLEOTIDE SEQUENCE [LARGE SCALE GENOMIC DNA]</scope>
    <source>
        <strain evidence="2">WY2019</strain>
    </source>
</reference>
<proteinExistence type="predicted"/>
<feature type="compositionally biased region" description="Basic and acidic residues" evidence="1">
    <location>
        <begin position="98"/>
        <end position="115"/>
    </location>
</feature>
<dbReference type="EMBL" id="VBQZ03000058">
    <property type="protein sequence ID" value="MXQ89715.1"/>
    <property type="molecule type" value="Genomic_DNA"/>
</dbReference>
<gene>
    <name evidence="2" type="ORF">E5288_WYG011595</name>
</gene>
<comment type="caution">
    <text evidence="2">The sequence shown here is derived from an EMBL/GenBank/DDBJ whole genome shotgun (WGS) entry which is preliminary data.</text>
</comment>
<evidence type="ECO:0000313" key="2">
    <source>
        <dbReference type="EMBL" id="MXQ89715.1"/>
    </source>
</evidence>
<feature type="compositionally biased region" description="Basic and acidic residues" evidence="1">
    <location>
        <begin position="124"/>
        <end position="135"/>
    </location>
</feature>
<protein>
    <submittedName>
        <fullName evidence="2">Uncharacterized protein</fullName>
    </submittedName>
</protein>
<sequence>MVTGPRLLQKRPSSWTRGPAGHTWVWTSLCLNLRPYENGQLAHQEQLQAFSFAKKNKRNLDKMQSPGEAVTMRKEEATRDEGPIQGDMGEDRRRHRQERRDAEKGTAELQEDRSSRSKKGQRAKHQEGDRDPGDE</sequence>
<keyword evidence="3" id="KW-1185">Reference proteome</keyword>
<accession>A0A6B0RIB7</accession>
<name>A0A6B0RIB7_9CETA</name>